<organism evidence="10 11">
    <name type="scientific">Lasiosphaeria hispida</name>
    <dbReference type="NCBI Taxonomy" id="260671"/>
    <lineage>
        <taxon>Eukaryota</taxon>
        <taxon>Fungi</taxon>
        <taxon>Dikarya</taxon>
        <taxon>Ascomycota</taxon>
        <taxon>Pezizomycotina</taxon>
        <taxon>Sordariomycetes</taxon>
        <taxon>Sordariomycetidae</taxon>
        <taxon>Sordariales</taxon>
        <taxon>Lasiosphaeriaceae</taxon>
        <taxon>Lasiosphaeria</taxon>
    </lineage>
</organism>
<reference evidence="10" key="1">
    <citation type="journal article" date="2023" name="Mol. Phylogenet. Evol.">
        <title>Genome-scale phylogeny and comparative genomics of the fungal order Sordariales.</title>
        <authorList>
            <person name="Hensen N."/>
            <person name="Bonometti L."/>
            <person name="Westerberg I."/>
            <person name="Brannstrom I.O."/>
            <person name="Guillou S."/>
            <person name="Cros-Aarteil S."/>
            <person name="Calhoun S."/>
            <person name="Haridas S."/>
            <person name="Kuo A."/>
            <person name="Mondo S."/>
            <person name="Pangilinan J."/>
            <person name="Riley R."/>
            <person name="LaButti K."/>
            <person name="Andreopoulos B."/>
            <person name="Lipzen A."/>
            <person name="Chen C."/>
            <person name="Yan M."/>
            <person name="Daum C."/>
            <person name="Ng V."/>
            <person name="Clum A."/>
            <person name="Steindorff A."/>
            <person name="Ohm R.A."/>
            <person name="Martin F."/>
            <person name="Silar P."/>
            <person name="Natvig D.O."/>
            <person name="Lalanne C."/>
            <person name="Gautier V."/>
            <person name="Ament-Velasquez S.L."/>
            <person name="Kruys A."/>
            <person name="Hutchinson M.I."/>
            <person name="Powell A.J."/>
            <person name="Barry K."/>
            <person name="Miller A.N."/>
            <person name="Grigoriev I.V."/>
            <person name="Debuchy R."/>
            <person name="Gladieux P."/>
            <person name="Hiltunen Thoren M."/>
            <person name="Johannesson H."/>
        </authorList>
    </citation>
    <scope>NUCLEOTIDE SEQUENCE</scope>
    <source>
        <strain evidence="10">CBS 955.72</strain>
    </source>
</reference>
<evidence type="ECO:0000256" key="4">
    <source>
        <dbReference type="ARBA" id="ARBA00022679"/>
    </source>
</evidence>
<proteinExistence type="predicted"/>
<evidence type="ECO:0000256" key="7">
    <source>
        <dbReference type="ARBA" id="ARBA00022833"/>
    </source>
</evidence>
<dbReference type="GO" id="GO:0046872">
    <property type="term" value="F:metal ion binding"/>
    <property type="evidence" value="ECO:0007669"/>
    <property type="project" value="UniProtKB-KW"/>
</dbReference>
<dbReference type="AlphaFoldDB" id="A0AAJ0HDQ9"/>
<dbReference type="GO" id="GO:0005694">
    <property type="term" value="C:chromosome"/>
    <property type="evidence" value="ECO:0007669"/>
    <property type="project" value="UniProtKB-SubCell"/>
</dbReference>
<name>A0AAJ0HDQ9_9PEZI</name>
<dbReference type="SMART" id="SM00317">
    <property type="entry name" value="SET"/>
    <property type="match status" value="1"/>
</dbReference>
<evidence type="ECO:0000313" key="11">
    <source>
        <dbReference type="Proteomes" id="UP001275084"/>
    </source>
</evidence>
<keyword evidence="3" id="KW-0489">Methyltransferase</keyword>
<keyword evidence="5" id="KW-0949">S-adenosyl-L-methionine</keyword>
<keyword evidence="11" id="KW-1185">Reference proteome</keyword>
<gene>
    <name evidence="10" type="ORF">B0T25DRAFT_459552</name>
</gene>
<dbReference type="InterPro" id="IPR046341">
    <property type="entry name" value="SET_dom_sf"/>
</dbReference>
<feature type="compositionally biased region" description="Basic and acidic residues" evidence="8">
    <location>
        <begin position="135"/>
        <end position="145"/>
    </location>
</feature>
<evidence type="ECO:0000256" key="5">
    <source>
        <dbReference type="ARBA" id="ARBA00022691"/>
    </source>
</evidence>
<dbReference type="SUPFAM" id="SSF82199">
    <property type="entry name" value="SET domain"/>
    <property type="match status" value="1"/>
</dbReference>
<dbReference type="InterPro" id="IPR050973">
    <property type="entry name" value="H3K9_Histone-Lys_N-MTase"/>
</dbReference>
<keyword evidence="2" id="KW-0158">Chromosome</keyword>
<evidence type="ECO:0000256" key="8">
    <source>
        <dbReference type="SAM" id="MobiDB-lite"/>
    </source>
</evidence>
<dbReference type="InterPro" id="IPR001214">
    <property type="entry name" value="SET_dom"/>
</dbReference>
<reference evidence="10" key="2">
    <citation type="submission" date="2023-06" db="EMBL/GenBank/DDBJ databases">
        <authorList>
            <consortium name="Lawrence Berkeley National Laboratory"/>
            <person name="Haridas S."/>
            <person name="Hensen N."/>
            <person name="Bonometti L."/>
            <person name="Westerberg I."/>
            <person name="Brannstrom I.O."/>
            <person name="Guillou S."/>
            <person name="Cros-Aarteil S."/>
            <person name="Calhoun S."/>
            <person name="Kuo A."/>
            <person name="Mondo S."/>
            <person name="Pangilinan J."/>
            <person name="Riley R."/>
            <person name="Labutti K."/>
            <person name="Andreopoulos B."/>
            <person name="Lipzen A."/>
            <person name="Chen C."/>
            <person name="Yanf M."/>
            <person name="Daum C."/>
            <person name="Ng V."/>
            <person name="Clum A."/>
            <person name="Steindorff A."/>
            <person name="Ohm R."/>
            <person name="Martin F."/>
            <person name="Silar P."/>
            <person name="Natvig D."/>
            <person name="Lalanne C."/>
            <person name="Gautier V."/>
            <person name="Ament-Velasquez S.L."/>
            <person name="Kruys A."/>
            <person name="Hutchinson M.I."/>
            <person name="Powell A.J."/>
            <person name="Barry K."/>
            <person name="Miller A.N."/>
            <person name="Grigoriev I.V."/>
            <person name="Debuchy R."/>
            <person name="Gladieux P."/>
            <person name="Thoren M.H."/>
            <person name="Johannesson H."/>
        </authorList>
    </citation>
    <scope>NUCLEOTIDE SEQUENCE</scope>
    <source>
        <strain evidence="10">CBS 955.72</strain>
    </source>
</reference>
<feature type="region of interest" description="Disordered" evidence="8">
    <location>
        <begin position="127"/>
        <end position="152"/>
    </location>
</feature>
<dbReference type="PANTHER" id="PTHR46223">
    <property type="entry name" value="HISTONE-LYSINE N-METHYLTRANSFERASE SUV39H"/>
    <property type="match status" value="1"/>
</dbReference>
<dbReference type="PROSITE" id="PS50280">
    <property type="entry name" value="SET"/>
    <property type="match status" value="1"/>
</dbReference>
<evidence type="ECO:0000256" key="1">
    <source>
        <dbReference type="ARBA" id="ARBA00004286"/>
    </source>
</evidence>
<protein>
    <recommendedName>
        <fullName evidence="9">SET domain-containing protein</fullName>
    </recommendedName>
</protein>
<evidence type="ECO:0000313" key="10">
    <source>
        <dbReference type="EMBL" id="KAK3348989.1"/>
    </source>
</evidence>
<comment type="subcellular location">
    <subcellularLocation>
        <location evidence="1">Chromosome</location>
    </subcellularLocation>
</comment>
<keyword evidence="6" id="KW-0479">Metal-binding</keyword>
<dbReference type="GO" id="GO:0008168">
    <property type="term" value="F:methyltransferase activity"/>
    <property type="evidence" value="ECO:0007669"/>
    <property type="project" value="UniProtKB-KW"/>
</dbReference>
<accession>A0AAJ0HDQ9</accession>
<comment type="caution">
    <text evidence="10">The sequence shown here is derived from an EMBL/GenBank/DDBJ whole genome shotgun (WGS) entry which is preliminary data.</text>
</comment>
<dbReference type="PANTHER" id="PTHR46223:SF3">
    <property type="entry name" value="HISTONE-LYSINE N-METHYLTRANSFERASE SET-23"/>
    <property type="match status" value="1"/>
</dbReference>
<evidence type="ECO:0000256" key="6">
    <source>
        <dbReference type="ARBA" id="ARBA00022723"/>
    </source>
</evidence>
<dbReference type="GO" id="GO:0032259">
    <property type="term" value="P:methylation"/>
    <property type="evidence" value="ECO:0007669"/>
    <property type="project" value="UniProtKB-KW"/>
</dbReference>
<keyword evidence="4" id="KW-0808">Transferase</keyword>
<keyword evidence="7" id="KW-0862">Zinc</keyword>
<dbReference type="Proteomes" id="UP001275084">
    <property type="component" value="Unassembled WGS sequence"/>
</dbReference>
<dbReference type="Gene3D" id="2.170.270.10">
    <property type="entry name" value="SET domain"/>
    <property type="match status" value="1"/>
</dbReference>
<evidence type="ECO:0000256" key="3">
    <source>
        <dbReference type="ARBA" id="ARBA00022603"/>
    </source>
</evidence>
<evidence type="ECO:0000256" key="2">
    <source>
        <dbReference type="ARBA" id="ARBA00022454"/>
    </source>
</evidence>
<dbReference type="Pfam" id="PF00856">
    <property type="entry name" value="SET"/>
    <property type="match status" value="1"/>
</dbReference>
<dbReference type="EMBL" id="JAUIQD010000005">
    <property type="protein sequence ID" value="KAK3348989.1"/>
    <property type="molecule type" value="Genomic_DNA"/>
</dbReference>
<evidence type="ECO:0000259" key="9">
    <source>
        <dbReference type="PROSITE" id="PS50280"/>
    </source>
</evidence>
<feature type="domain" description="SET" evidence="9">
    <location>
        <begin position="1"/>
        <end position="109"/>
    </location>
</feature>
<sequence length="152" mass="16975">MGVGVFVRPGKVIEKGQMIGAYMGEVLKKSDEVIARSIYVFDLEGTNRGSKSMEVIVDGQTHGGWTRFCNSHCKPNVEVYPEQVGKIVLLVFKTAKRITSGSQIFINYGRAYFEDGETMCLCSAKRQPHLPPGDEQVKETKETKATKRARRT</sequence>